<organism evidence="2 3">
    <name type="scientific">Streptomyces pseudovenezuelae</name>
    <dbReference type="NCBI Taxonomy" id="67350"/>
    <lineage>
        <taxon>Bacteria</taxon>
        <taxon>Bacillati</taxon>
        <taxon>Actinomycetota</taxon>
        <taxon>Actinomycetes</taxon>
        <taxon>Kitasatosporales</taxon>
        <taxon>Streptomycetaceae</taxon>
        <taxon>Streptomyces</taxon>
        <taxon>Streptomyces aurantiacus group</taxon>
    </lineage>
</organism>
<evidence type="ECO:0008006" key="4">
    <source>
        <dbReference type="Google" id="ProtNLM"/>
    </source>
</evidence>
<proteinExistence type="predicted"/>
<accession>A0ABT6LTX5</accession>
<gene>
    <name evidence="2" type="ORF">M2283_006593</name>
</gene>
<keyword evidence="1" id="KW-0732">Signal</keyword>
<keyword evidence="3" id="KW-1185">Reference proteome</keyword>
<feature type="chain" id="PRO_5046155233" description="DUF3558 domain-containing protein" evidence="1">
    <location>
        <begin position="32"/>
        <end position="181"/>
    </location>
</feature>
<feature type="signal peptide" evidence="1">
    <location>
        <begin position="1"/>
        <end position="31"/>
    </location>
</feature>
<evidence type="ECO:0000313" key="2">
    <source>
        <dbReference type="EMBL" id="MDH6219259.1"/>
    </source>
</evidence>
<dbReference type="RefSeq" id="WP_280880093.1">
    <property type="nucleotide sequence ID" value="NZ_JARXVH010000012.1"/>
</dbReference>
<name>A0ABT6LTX5_9ACTN</name>
<comment type="caution">
    <text evidence="2">The sequence shown here is derived from an EMBL/GenBank/DDBJ whole genome shotgun (WGS) entry which is preliminary data.</text>
</comment>
<protein>
    <recommendedName>
        <fullName evidence="4">DUF3558 domain-containing protein</fullName>
    </recommendedName>
</protein>
<reference evidence="2 3" key="1">
    <citation type="submission" date="2023-04" db="EMBL/GenBank/DDBJ databases">
        <title>Forest soil microbial communities from Buena Vista Peninsula, Colon Province, Panama.</title>
        <authorList>
            <person name="Bouskill N."/>
        </authorList>
    </citation>
    <scope>NUCLEOTIDE SEQUENCE [LARGE SCALE GENOMIC DNA]</scope>
    <source>
        <strain evidence="2 3">GGS1</strain>
    </source>
</reference>
<sequence length="181" mass="18368">MSPTSSPATRVGLAAALLLPAAFLGACSALGGDDGCHDTAAELKGLAAQPLLGSAPTGAAAPTNYRGVGVTTGCDDDSSGKPWLHADRVYAFPGNPDDVLAHYAKTAAAEGWHPEADPDPEAPPATVEGACWTKTEKSRHLLLNIDFHTDGFSPTPKVGTGLAYAVTVGTEGDGGTPTCWQ</sequence>
<dbReference type="EMBL" id="JARXVH010000012">
    <property type="protein sequence ID" value="MDH6219259.1"/>
    <property type="molecule type" value="Genomic_DNA"/>
</dbReference>
<evidence type="ECO:0000256" key="1">
    <source>
        <dbReference type="SAM" id="SignalP"/>
    </source>
</evidence>
<dbReference type="Proteomes" id="UP001160499">
    <property type="component" value="Unassembled WGS sequence"/>
</dbReference>
<evidence type="ECO:0000313" key="3">
    <source>
        <dbReference type="Proteomes" id="UP001160499"/>
    </source>
</evidence>